<gene>
    <name evidence="1" type="ORF">J41TS12_16040</name>
</gene>
<evidence type="ECO:0000313" key="1">
    <source>
        <dbReference type="EMBL" id="GIO36743.1"/>
    </source>
</evidence>
<dbReference type="Proteomes" id="UP000681162">
    <property type="component" value="Unassembled WGS sequence"/>
</dbReference>
<dbReference type="InterPro" id="IPR038765">
    <property type="entry name" value="Papain-like_cys_pep_sf"/>
</dbReference>
<accession>A0A919XSH5</accession>
<dbReference type="RefSeq" id="WP_212939080.1">
    <property type="nucleotide sequence ID" value="NZ_BORR01000005.1"/>
</dbReference>
<name>A0A919XSH5_9BACL</name>
<dbReference type="Gene3D" id="3.90.1720.10">
    <property type="entry name" value="endopeptidase domain like (from Nostoc punctiforme)"/>
    <property type="match status" value="1"/>
</dbReference>
<sequence length="199" mass="22661">MNNEQTKQIYVLLSNPNTVVAKMIGFYTRAPYNHASIAFDPELREMYSFGRKHPMLPILGGFVKENIHSRVFDKASCAIYSCTVSESVYHQMRDYVRQFEENKDLYSYNFLGILGVVLNMELGGKNSFFCSQFVSSVFLNAGMQLLDKSACLTTPDDLSTCSCLKLHFRGSLNHYRDKYCQSKAGILLQERTLFPAKAN</sequence>
<proteinExistence type="predicted"/>
<organism evidence="1 2">
    <name type="scientific">Paenibacillus antibioticophila</name>
    <dbReference type="NCBI Taxonomy" id="1274374"/>
    <lineage>
        <taxon>Bacteria</taxon>
        <taxon>Bacillati</taxon>
        <taxon>Bacillota</taxon>
        <taxon>Bacilli</taxon>
        <taxon>Bacillales</taxon>
        <taxon>Paenibacillaceae</taxon>
        <taxon>Paenibacillus</taxon>
    </lineage>
</organism>
<dbReference type="AlphaFoldDB" id="A0A919XSH5"/>
<dbReference type="EMBL" id="BORR01000005">
    <property type="protein sequence ID" value="GIO36743.1"/>
    <property type="molecule type" value="Genomic_DNA"/>
</dbReference>
<evidence type="ECO:0000313" key="2">
    <source>
        <dbReference type="Proteomes" id="UP000681162"/>
    </source>
</evidence>
<dbReference type="SUPFAM" id="SSF54001">
    <property type="entry name" value="Cysteine proteinases"/>
    <property type="match status" value="1"/>
</dbReference>
<reference evidence="1 2" key="1">
    <citation type="submission" date="2021-03" db="EMBL/GenBank/DDBJ databases">
        <title>Antimicrobial resistance genes in bacteria isolated from Japanese honey, and their potential for conferring macrolide and lincosamide resistance in the American foulbrood pathogen Paenibacillus larvae.</title>
        <authorList>
            <person name="Okamoto M."/>
            <person name="Kumagai M."/>
            <person name="Kanamori H."/>
            <person name="Takamatsu D."/>
        </authorList>
    </citation>
    <scope>NUCLEOTIDE SEQUENCE [LARGE SCALE GENOMIC DNA]</scope>
    <source>
        <strain evidence="1 2">J41TS12</strain>
    </source>
</reference>
<keyword evidence="2" id="KW-1185">Reference proteome</keyword>
<comment type="caution">
    <text evidence="1">The sequence shown here is derived from an EMBL/GenBank/DDBJ whole genome shotgun (WGS) entry which is preliminary data.</text>
</comment>
<protein>
    <submittedName>
        <fullName evidence="1">Uncharacterized protein</fullName>
    </submittedName>
</protein>